<reference evidence="23" key="1">
    <citation type="submission" date="2012-07" db="EMBL/GenBank/DDBJ databases">
        <title>Genome of the Chinese tree shrew, a rising model animal genetically related to primates.</title>
        <authorList>
            <person name="Zhang G."/>
            <person name="Fan Y."/>
            <person name="Yao Y."/>
            <person name="Huang Z."/>
        </authorList>
    </citation>
    <scope>NUCLEOTIDE SEQUENCE [LARGE SCALE GENOMIC DNA]</scope>
</reference>
<dbReference type="GO" id="GO:0016740">
    <property type="term" value="F:transferase activity"/>
    <property type="evidence" value="ECO:0007669"/>
    <property type="project" value="UniProtKB-KW"/>
</dbReference>
<evidence type="ECO:0000256" key="13">
    <source>
        <dbReference type="ARBA" id="ARBA00023027"/>
    </source>
</evidence>
<evidence type="ECO:0000256" key="12">
    <source>
        <dbReference type="ARBA" id="ARBA00023002"/>
    </source>
</evidence>
<comment type="similarity">
    <text evidence="5">Belongs to the glyceraldehyde-3-phosphate dehydrogenase family.</text>
</comment>
<evidence type="ECO:0000256" key="20">
    <source>
        <dbReference type="ARBA" id="ARBA00048005"/>
    </source>
</evidence>
<dbReference type="GO" id="GO:0006096">
    <property type="term" value="P:glycolytic process"/>
    <property type="evidence" value="ECO:0007669"/>
    <property type="project" value="UniProtKB-KW"/>
</dbReference>
<dbReference type="InterPro" id="IPR036291">
    <property type="entry name" value="NAD(P)-bd_dom_sf"/>
</dbReference>
<evidence type="ECO:0000256" key="6">
    <source>
        <dbReference type="ARBA" id="ARBA00013119"/>
    </source>
</evidence>
<evidence type="ECO:0000256" key="14">
    <source>
        <dbReference type="ARBA" id="ARBA00023152"/>
    </source>
</evidence>
<evidence type="ECO:0000313" key="22">
    <source>
        <dbReference type="EMBL" id="ELW67578.1"/>
    </source>
</evidence>
<dbReference type="InterPro" id="IPR020831">
    <property type="entry name" value="GlycerAld/Erythrose_P_DH"/>
</dbReference>
<keyword evidence="14" id="KW-0324">Glycolysis</keyword>
<keyword evidence="11" id="KW-0810">Translation regulation</keyword>
<keyword evidence="13" id="KW-0520">NAD</keyword>
<evidence type="ECO:0000256" key="18">
    <source>
        <dbReference type="ARBA" id="ARBA00046997"/>
    </source>
</evidence>
<dbReference type="EMBL" id="KB320606">
    <property type="protein sequence ID" value="ELW67578.1"/>
    <property type="molecule type" value="Genomic_DNA"/>
</dbReference>
<evidence type="ECO:0000256" key="10">
    <source>
        <dbReference type="ARBA" id="ARBA00022799"/>
    </source>
</evidence>
<name>L9KXZ5_TUPCH</name>
<reference evidence="23" key="2">
    <citation type="journal article" date="2013" name="Nat. Commun.">
        <title>Genome of the Chinese tree shrew.</title>
        <authorList>
            <person name="Fan Y."/>
            <person name="Huang Z.Y."/>
            <person name="Cao C.C."/>
            <person name="Chen C.S."/>
            <person name="Chen Y.X."/>
            <person name="Fan D.D."/>
            <person name="He J."/>
            <person name="Hou H.L."/>
            <person name="Hu L."/>
            <person name="Hu X.T."/>
            <person name="Jiang X.T."/>
            <person name="Lai R."/>
            <person name="Lang Y.S."/>
            <person name="Liang B."/>
            <person name="Liao S.G."/>
            <person name="Mu D."/>
            <person name="Ma Y.Y."/>
            <person name="Niu Y.Y."/>
            <person name="Sun X.Q."/>
            <person name="Xia J.Q."/>
            <person name="Xiao J."/>
            <person name="Xiong Z.Q."/>
            <person name="Xu L."/>
            <person name="Yang L."/>
            <person name="Zhang Y."/>
            <person name="Zhao W."/>
            <person name="Zhao X.D."/>
            <person name="Zheng Y.T."/>
            <person name="Zhou J.M."/>
            <person name="Zhu Y.B."/>
            <person name="Zhang G.J."/>
            <person name="Wang J."/>
            <person name="Yao Y.G."/>
        </authorList>
    </citation>
    <scope>NUCLEOTIDE SEQUENCE [LARGE SCALE GENOMIC DNA]</scope>
</reference>
<dbReference type="GO" id="GO:0006417">
    <property type="term" value="P:regulation of translation"/>
    <property type="evidence" value="ECO:0007669"/>
    <property type="project" value="UniProtKB-KW"/>
</dbReference>
<evidence type="ECO:0000256" key="16">
    <source>
        <dbReference type="ARBA" id="ARBA00023242"/>
    </source>
</evidence>
<dbReference type="PANTHER" id="PTHR10836:SF111">
    <property type="entry name" value="GLYCERALDEHYDE-3-PHOSPHATE DEHYDROGENASE"/>
    <property type="match status" value="1"/>
</dbReference>
<dbReference type="GO" id="GO:0005634">
    <property type="term" value="C:nucleus"/>
    <property type="evidence" value="ECO:0007669"/>
    <property type="project" value="UniProtKB-SubCell"/>
</dbReference>
<dbReference type="PANTHER" id="PTHR10836">
    <property type="entry name" value="GLYCERALDEHYDE 3-PHOSPHATE DEHYDROGENASE"/>
    <property type="match status" value="1"/>
</dbReference>
<dbReference type="GO" id="GO:0004365">
    <property type="term" value="F:glyceraldehyde-3-phosphate dehydrogenase (NAD+) (phosphorylating) activity"/>
    <property type="evidence" value="ECO:0007669"/>
    <property type="project" value="UniProtKB-EC"/>
</dbReference>
<evidence type="ECO:0000256" key="8">
    <source>
        <dbReference type="ARBA" id="ARBA00022679"/>
    </source>
</evidence>
<keyword evidence="7" id="KW-0963">Cytoplasm</keyword>
<evidence type="ECO:0000256" key="5">
    <source>
        <dbReference type="ARBA" id="ARBA00007406"/>
    </source>
</evidence>
<keyword evidence="12" id="KW-0560">Oxidoreductase</keyword>
<gene>
    <name evidence="22" type="ORF">TREES_T100000352</name>
</gene>
<feature type="domain" description="Glyceraldehyde 3-phosphate dehydrogenase catalytic" evidence="21">
    <location>
        <begin position="53"/>
        <end position="90"/>
    </location>
</feature>
<dbReference type="SUPFAM" id="SSF55347">
    <property type="entry name" value="Glyceraldehyde-3-phosphate dehydrogenase-like, C-terminal domain"/>
    <property type="match status" value="1"/>
</dbReference>
<comment type="catalytic activity">
    <reaction evidence="19">
        <text>D-glyceraldehyde 3-phosphate + phosphate + NAD(+) = (2R)-3-phospho-glyceroyl phosphate + NADH + H(+)</text>
        <dbReference type="Rhea" id="RHEA:10300"/>
        <dbReference type="ChEBI" id="CHEBI:15378"/>
        <dbReference type="ChEBI" id="CHEBI:43474"/>
        <dbReference type="ChEBI" id="CHEBI:57540"/>
        <dbReference type="ChEBI" id="CHEBI:57604"/>
        <dbReference type="ChEBI" id="CHEBI:57945"/>
        <dbReference type="ChEBI" id="CHEBI:59776"/>
        <dbReference type="EC" id="1.2.1.12"/>
    </reaction>
</comment>
<evidence type="ECO:0000259" key="21">
    <source>
        <dbReference type="Pfam" id="PF02800"/>
    </source>
</evidence>
<dbReference type="Proteomes" id="UP000011518">
    <property type="component" value="Unassembled WGS sequence"/>
</dbReference>
<dbReference type="Gene3D" id="3.30.360.10">
    <property type="entry name" value="Dihydrodipicolinate Reductase, domain 2"/>
    <property type="match status" value="1"/>
</dbReference>
<evidence type="ECO:0000256" key="11">
    <source>
        <dbReference type="ARBA" id="ARBA00022845"/>
    </source>
</evidence>
<sequence>MEKDKVHLRSRAKRAIISATSADASIFLMGMNHEKYDNFLKIISNTCCTTNCLAPLPKVVHNFGIMEGLMTTAHAITVIQKTMDVPSGKLWSCPEYHRGINCCC</sequence>
<evidence type="ECO:0000256" key="15">
    <source>
        <dbReference type="ARBA" id="ARBA00023212"/>
    </source>
</evidence>
<dbReference type="InterPro" id="IPR020829">
    <property type="entry name" value="GlycerAld_3-P_DH_cat"/>
</dbReference>
<dbReference type="PRINTS" id="PR00078">
    <property type="entry name" value="G3PDHDRGNASE"/>
</dbReference>
<evidence type="ECO:0000313" key="23">
    <source>
        <dbReference type="Proteomes" id="UP000011518"/>
    </source>
</evidence>
<dbReference type="SUPFAM" id="SSF51735">
    <property type="entry name" value="NAD(P)-binding Rossmann-fold domains"/>
    <property type="match status" value="1"/>
</dbReference>
<protein>
    <recommendedName>
        <fullName evidence="6">glyceraldehyde-3-phosphate dehydrogenase (phosphorylating)</fullName>
        <ecNumber evidence="6">1.2.1.12</ecNumber>
    </recommendedName>
    <alternativeName>
        <fullName evidence="17">Peptidyl-cysteine S-nitrosylase GAPDH</fullName>
    </alternativeName>
</protein>
<evidence type="ECO:0000256" key="7">
    <source>
        <dbReference type="ARBA" id="ARBA00022490"/>
    </source>
</evidence>
<dbReference type="STRING" id="246437.L9KXZ5"/>
<evidence type="ECO:0000256" key="1">
    <source>
        <dbReference type="ARBA" id="ARBA00004123"/>
    </source>
</evidence>
<dbReference type="GO" id="GO:0005856">
    <property type="term" value="C:cytoskeleton"/>
    <property type="evidence" value="ECO:0007669"/>
    <property type="project" value="UniProtKB-SubCell"/>
</dbReference>
<dbReference type="InParanoid" id="L9KXZ5"/>
<keyword evidence="8" id="KW-0808">Transferase</keyword>
<comment type="pathway">
    <text evidence="4">Carbohydrate degradation; glycolysis; pyruvate from D-glyceraldehyde 3-phosphate: step 1/5.</text>
</comment>
<comment type="catalytic activity">
    <reaction evidence="20">
        <text>S-nitroso-L-cysteinyl-[GAPDH] + L-cysteinyl-[protein] = L-cysteinyl-[GAPDH] + S-nitroso-L-cysteinyl-[protein]</text>
        <dbReference type="Rhea" id="RHEA:66684"/>
        <dbReference type="Rhea" id="RHEA-COMP:10131"/>
        <dbReference type="Rhea" id="RHEA-COMP:17089"/>
        <dbReference type="Rhea" id="RHEA-COMP:17090"/>
        <dbReference type="Rhea" id="RHEA-COMP:17091"/>
        <dbReference type="ChEBI" id="CHEBI:29950"/>
        <dbReference type="ChEBI" id="CHEBI:149494"/>
    </reaction>
    <physiologicalReaction direction="left-to-right" evidence="20">
        <dbReference type="Rhea" id="RHEA:66685"/>
    </physiologicalReaction>
</comment>
<dbReference type="Gene3D" id="3.40.50.720">
    <property type="entry name" value="NAD(P)-binding Rossmann-like Domain"/>
    <property type="match status" value="1"/>
</dbReference>
<dbReference type="GO" id="GO:0005829">
    <property type="term" value="C:cytosol"/>
    <property type="evidence" value="ECO:0007669"/>
    <property type="project" value="UniProtKB-SubCell"/>
</dbReference>
<keyword evidence="9" id="KW-0053">Apoptosis</keyword>
<evidence type="ECO:0000256" key="4">
    <source>
        <dbReference type="ARBA" id="ARBA00004869"/>
    </source>
</evidence>
<dbReference type="GO" id="GO:0006915">
    <property type="term" value="P:apoptotic process"/>
    <property type="evidence" value="ECO:0007669"/>
    <property type="project" value="UniProtKB-KW"/>
</dbReference>
<dbReference type="EC" id="1.2.1.12" evidence="6"/>
<organism evidence="22 23">
    <name type="scientific">Tupaia chinensis</name>
    <name type="common">Chinese tree shrew</name>
    <name type="synonym">Tupaia belangeri chinensis</name>
    <dbReference type="NCBI Taxonomy" id="246437"/>
    <lineage>
        <taxon>Eukaryota</taxon>
        <taxon>Metazoa</taxon>
        <taxon>Chordata</taxon>
        <taxon>Craniata</taxon>
        <taxon>Vertebrata</taxon>
        <taxon>Euteleostomi</taxon>
        <taxon>Mammalia</taxon>
        <taxon>Eutheria</taxon>
        <taxon>Euarchontoglires</taxon>
        <taxon>Scandentia</taxon>
        <taxon>Tupaiidae</taxon>
        <taxon>Tupaia</taxon>
    </lineage>
</organism>
<keyword evidence="16" id="KW-0539">Nucleus</keyword>
<evidence type="ECO:0000256" key="17">
    <source>
        <dbReference type="ARBA" id="ARBA00031890"/>
    </source>
</evidence>
<keyword evidence="10" id="KW-0702">S-nitrosylation</keyword>
<keyword evidence="23" id="KW-1185">Reference proteome</keyword>
<comment type="subcellular location">
    <subcellularLocation>
        <location evidence="2">Cytoplasm</location>
        <location evidence="2">Cytoskeleton</location>
    </subcellularLocation>
    <subcellularLocation>
        <location evidence="3">Cytoplasm</location>
        <location evidence="3">Cytosol</location>
    </subcellularLocation>
    <subcellularLocation>
        <location evidence="1">Nucleus</location>
    </subcellularLocation>
</comment>
<keyword evidence="15" id="KW-0206">Cytoskeleton</keyword>
<evidence type="ECO:0000256" key="19">
    <source>
        <dbReference type="ARBA" id="ARBA00047698"/>
    </source>
</evidence>
<evidence type="ECO:0000256" key="9">
    <source>
        <dbReference type="ARBA" id="ARBA00022703"/>
    </source>
</evidence>
<dbReference type="AlphaFoldDB" id="L9KXZ5"/>
<accession>L9KXZ5</accession>
<dbReference type="Pfam" id="PF02800">
    <property type="entry name" value="Gp_dh_C"/>
    <property type="match status" value="1"/>
</dbReference>
<comment type="subunit">
    <text evidence="18">Homotetramer. Interacts with TPPP; the interaction is direct. Interacts (when S-nitrosylated) with SIAH1; leading to nuclear translocation. Interacts with RILPL1/GOSPEL, leading to prevent the interaction between GAPDH and SIAH1 and prevent nuclear translocation. Interacts with CHP1; the interaction increases the binding of CHP1 with microtubules. Associates with microtubules. Interacts with EIF1AD, USP25, PRKCI and WARS1. Interacts with phosphorylated RPL13A; inhibited by oxidatively-modified low-densitity lipoprotein (LDL(ox)). Component of the GAIT complex. Interacts with FKBP6; leading to inhibit GAPDH catalytic activity. Interacts with TRAF2, promoting TRAF2 ubiquitination. Interacts with TRAF3, promoting TRAF3 ubiquitination.</text>
</comment>
<proteinExistence type="inferred from homology"/>
<evidence type="ECO:0000256" key="3">
    <source>
        <dbReference type="ARBA" id="ARBA00004514"/>
    </source>
</evidence>
<evidence type="ECO:0000256" key="2">
    <source>
        <dbReference type="ARBA" id="ARBA00004245"/>
    </source>
</evidence>